<evidence type="ECO:0000313" key="1">
    <source>
        <dbReference type="EMBL" id="QDV06184.1"/>
    </source>
</evidence>
<organism evidence="1 2">
    <name type="scientific">Saltatorellus ferox</name>
    <dbReference type="NCBI Taxonomy" id="2528018"/>
    <lineage>
        <taxon>Bacteria</taxon>
        <taxon>Pseudomonadati</taxon>
        <taxon>Planctomycetota</taxon>
        <taxon>Planctomycetia</taxon>
        <taxon>Planctomycetia incertae sedis</taxon>
        <taxon>Saltatorellus</taxon>
    </lineage>
</organism>
<name>A0A518EQ11_9BACT</name>
<accession>A0A518EQ11</accession>
<sequence length="112" mass="12427">MKRSLLIAALAATTFATTSCQSGPKRLSRTWDTYVNQKYSEDSWIHGALLQDILPAYPIVGFVAAIGDTLILNPIQFWSKDAWDRVGTAYEYKQVSGAERTVTGWKPSELDG</sequence>
<evidence type="ECO:0000313" key="2">
    <source>
        <dbReference type="Proteomes" id="UP000320390"/>
    </source>
</evidence>
<dbReference type="OrthoDB" id="9901524at2"/>
<dbReference type="RefSeq" id="WP_145196145.1">
    <property type="nucleotide sequence ID" value="NZ_CP036434.1"/>
</dbReference>
<dbReference type="PROSITE" id="PS51257">
    <property type="entry name" value="PROKAR_LIPOPROTEIN"/>
    <property type="match status" value="1"/>
</dbReference>
<dbReference type="Proteomes" id="UP000320390">
    <property type="component" value="Chromosome"/>
</dbReference>
<evidence type="ECO:0008006" key="3">
    <source>
        <dbReference type="Google" id="ProtNLM"/>
    </source>
</evidence>
<keyword evidence="2" id="KW-1185">Reference proteome</keyword>
<reference evidence="1 2" key="1">
    <citation type="submission" date="2019-02" db="EMBL/GenBank/DDBJ databases">
        <title>Deep-cultivation of Planctomycetes and their phenomic and genomic characterization uncovers novel biology.</title>
        <authorList>
            <person name="Wiegand S."/>
            <person name="Jogler M."/>
            <person name="Boedeker C."/>
            <person name="Pinto D."/>
            <person name="Vollmers J."/>
            <person name="Rivas-Marin E."/>
            <person name="Kohn T."/>
            <person name="Peeters S.H."/>
            <person name="Heuer A."/>
            <person name="Rast P."/>
            <person name="Oberbeckmann S."/>
            <person name="Bunk B."/>
            <person name="Jeske O."/>
            <person name="Meyerdierks A."/>
            <person name="Storesund J.E."/>
            <person name="Kallscheuer N."/>
            <person name="Luecker S."/>
            <person name="Lage O.M."/>
            <person name="Pohl T."/>
            <person name="Merkel B.J."/>
            <person name="Hornburger P."/>
            <person name="Mueller R.-W."/>
            <person name="Bruemmer F."/>
            <person name="Labrenz M."/>
            <person name="Spormann A.M."/>
            <person name="Op den Camp H."/>
            <person name="Overmann J."/>
            <person name="Amann R."/>
            <person name="Jetten M.S.M."/>
            <person name="Mascher T."/>
            <person name="Medema M.H."/>
            <person name="Devos D.P."/>
            <person name="Kaster A.-K."/>
            <person name="Ovreas L."/>
            <person name="Rohde M."/>
            <person name="Galperin M.Y."/>
            <person name="Jogler C."/>
        </authorList>
    </citation>
    <scope>NUCLEOTIDE SEQUENCE [LARGE SCALE GENOMIC DNA]</scope>
    <source>
        <strain evidence="1 2">Poly30</strain>
    </source>
</reference>
<protein>
    <recommendedName>
        <fullName evidence="3">Lipoprotein</fullName>
    </recommendedName>
</protein>
<dbReference type="EMBL" id="CP036434">
    <property type="protein sequence ID" value="QDV06184.1"/>
    <property type="molecule type" value="Genomic_DNA"/>
</dbReference>
<gene>
    <name evidence="1" type="ORF">Poly30_16890</name>
</gene>
<dbReference type="AlphaFoldDB" id="A0A518EQ11"/>
<proteinExistence type="predicted"/>